<dbReference type="eggNOG" id="ENOG502RXGS">
    <property type="taxonomic scope" value="Eukaryota"/>
</dbReference>
<evidence type="ECO:0000313" key="2">
    <source>
        <dbReference type="Proteomes" id="UP000001064"/>
    </source>
</evidence>
<gene>
    <name evidence="1" type="ORF">DICPUDRAFT_156106</name>
</gene>
<dbReference type="SUPFAM" id="SSF49777">
    <property type="entry name" value="PEBP-like"/>
    <property type="match status" value="1"/>
</dbReference>
<accession>F0ZVQ7</accession>
<proteinExistence type="predicted"/>
<name>F0ZVQ7_DICPU</name>
<reference evidence="2" key="1">
    <citation type="journal article" date="2011" name="Genome Biol.">
        <title>Comparative genomics of the social amoebae Dictyostelium discoideum and Dictyostelium purpureum.</title>
        <authorList>
            <consortium name="US DOE Joint Genome Institute (JGI-PGF)"/>
            <person name="Sucgang R."/>
            <person name="Kuo A."/>
            <person name="Tian X."/>
            <person name="Salerno W."/>
            <person name="Parikh A."/>
            <person name="Feasley C.L."/>
            <person name="Dalin E."/>
            <person name="Tu H."/>
            <person name="Huang E."/>
            <person name="Barry K."/>
            <person name="Lindquist E."/>
            <person name="Shapiro H."/>
            <person name="Bruce D."/>
            <person name="Schmutz J."/>
            <person name="Salamov A."/>
            <person name="Fey P."/>
            <person name="Gaudet P."/>
            <person name="Anjard C."/>
            <person name="Babu M.M."/>
            <person name="Basu S."/>
            <person name="Bushmanova Y."/>
            <person name="van der Wel H."/>
            <person name="Katoh-Kurasawa M."/>
            <person name="Dinh C."/>
            <person name="Coutinho P.M."/>
            <person name="Saito T."/>
            <person name="Elias M."/>
            <person name="Schaap P."/>
            <person name="Kay R.R."/>
            <person name="Henrissat B."/>
            <person name="Eichinger L."/>
            <person name="Rivero F."/>
            <person name="Putnam N.H."/>
            <person name="West C.M."/>
            <person name="Loomis W.F."/>
            <person name="Chisholm R.L."/>
            <person name="Shaulsky G."/>
            <person name="Strassmann J.E."/>
            <person name="Queller D.C."/>
            <person name="Kuspa A."/>
            <person name="Grigoriev I.V."/>
        </authorList>
    </citation>
    <scope>NUCLEOTIDE SEQUENCE [LARGE SCALE GENOMIC DNA]</scope>
    <source>
        <strain evidence="2">QSDP1</strain>
    </source>
</reference>
<dbReference type="InterPro" id="IPR005247">
    <property type="entry name" value="YbhB_YbcL/LppC-like"/>
</dbReference>
<dbReference type="VEuPathDB" id="AmoebaDB:DICPUDRAFT_156106"/>
<dbReference type="PANTHER" id="PTHR30289:SF1">
    <property type="entry name" value="PEBP (PHOSPHATIDYLETHANOLAMINE-BINDING PROTEIN) FAMILY PROTEIN"/>
    <property type="match status" value="1"/>
</dbReference>
<dbReference type="NCBIfam" id="TIGR00481">
    <property type="entry name" value="YbhB/YbcL family Raf kinase inhibitor-like protein"/>
    <property type="match status" value="1"/>
</dbReference>
<dbReference type="GeneID" id="10507686"/>
<evidence type="ECO:0008006" key="3">
    <source>
        <dbReference type="Google" id="ProtNLM"/>
    </source>
</evidence>
<dbReference type="EMBL" id="GL871219">
    <property type="protein sequence ID" value="EGC31963.1"/>
    <property type="molecule type" value="Genomic_DNA"/>
</dbReference>
<dbReference type="Proteomes" id="UP000001064">
    <property type="component" value="Unassembled WGS sequence"/>
</dbReference>
<sequence>MIARLFGKYLLYNVHAGEEKCIFNLVPPNENEKTISLKSNNFEHDGFMPQKCAGLGVGDDISPHLSWSDLPEGTKEIILACEDVDAPVWVPILHASAVGIKPSIKEIPEGALNVGEKSSGKIEDMFIGVCNFRNIHGYIGPRPLNGHGKHRYIFEIYALSEPSGINQEKFTKDQLISSMKSKVIGRGRLDGFYIQE</sequence>
<keyword evidence="2" id="KW-1185">Reference proteome</keyword>
<evidence type="ECO:0000313" key="1">
    <source>
        <dbReference type="EMBL" id="EGC31963.1"/>
    </source>
</evidence>
<dbReference type="AlphaFoldDB" id="F0ZVQ7"/>
<dbReference type="Gene3D" id="3.90.280.10">
    <property type="entry name" value="PEBP-like"/>
    <property type="match status" value="1"/>
</dbReference>
<dbReference type="Pfam" id="PF01161">
    <property type="entry name" value="PBP"/>
    <property type="match status" value="1"/>
</dbReference>
<dbReference type="InterPro" id="IPR008914">
    <property type="entry name" value="PEBP"/>
</dbReference>
<protein>
    <recommendedName>
        <fullName evidence="3">Phosphatidylethanolamine-binding protein</fullName>
    </recommendedName>
</protein>
<dbReference type="InterPro" id="IPR036610">
    <property type="entry name" value="PEBP-like_sf"/>
</dbReference>
<dbReference type="OrthoDB" id="10251855at2759"/>
<dbReference type="PANTHER" id="PTHR30289">
    <property type="entry name" value="UNCHARACTERIZED PROTEIN YBCL-RELATED"/>
    <property type="match status" value="1"/>
</dbReference>
<dbReference type="KEGG" id="dpp:DICPUDRAFT_156106"/>
<dbReference type="RefSeq" id="XP_003291499.1">
    <property type="nucleotide sequence ID" value="XM_003291451.1"/>
</dbReference>
<dbReference type="OMA" id="HRYAFQL"/>
<organism evidence="1 2">
    <name type="scientific">Dictyostelium purpureum</name>
    <name type="common">Slime mold</name>
    <dbReference type="NCBI Taxonomy" id="5786"/>
    <lineage>
        <taxon>Eukaryota</taxon>
        <taxon>Amoebozoa</taxon>
        <taxon>Evosea</taxon>
        <taxon>Eumycetozoa</taxon>
        <taxon>Dictyostelia</taxon>
        <taxon>Dictyosteliales</taxon>
        <taxon>Dictyosteliaceae</taxon>
        <taxon>Dictyostelium</taxon>
    </lineage>
</organism>
<dbReference type="CDD" id="cd00865">
    <property type="entry name" value="PEBP_bact_arch"/>
    <property type="match status" value="1"/>
</dbReference>
<dbReference type="InParanoid" id="F0ZVQ7"/>